<gene>
    <name evidence="2" type="ORF">PQJ61_05690</name>
</gene>
<evidence type="ECO:0000313" key="2">
    <source>
        <dbReference type="EMBL" id="MDC7226237.1"/>
    </source>
</evidence>
<evidence type="ECO:0000256" key="1">
    <source>
        <dbReference type="SAM" id="Coils"/>
    </source>
</evidence>
<comment type="caution">
    <text evidence="2">The sequence shown here is derived from an EMBL/GenBank/DDBJ whole genome shotgun (WGS) entry which is preliminary data.</text>
</comment>
<protein>
    <recommendedName>
        <fullName evidence="4">Methyl-accepting transducer domain-containing protein</fullName>
    </recommendedName>
</protein>
<name>A0AAJ1IBK5_9SPIO</name>
<dbReference type="Proteomes" id="UP001221217">
    <property type="component" value="Unassembled WGS sequence"/>
</dbReference>
<sequence length="584" mass="65586">MEPKNILQKVINNSEKIFAGIAENYPVLLSEFETGIDSASRSIESFSIVEDVSGGGEIKLDNFLLSCRQESNKSLSMLDKFKEQNEIVLNRLSAAMKEYHHSQKYIEEIRDISESLQIVSLNALCNAVKAGRGGEGFSVITGNLKSVTEQTIEKTSVLENLGSTVNNSLDDFFVNERSTDEKGKALFSEFEQKIMSGITGFQAESETIEKLFRELSAETGGIRKSILRIMEELQQQDLIRQSLDQVILSIDELPDSCNSCGEDSEDPVIDEIVFYKRLLDLAVLIIGDVEEKVGITINVFADNFLTARKKLEFIEAEKERAINSFINNLESFSTLIENGNNFRSETGVLSTERSSLIDLIEAIIRRVGEIVEEFASFEKISGWLQNVSVLSRIELSRSKSLSGMKESVDDMSMLVERIQMQISAGEKELLQFIGNISEISGEYRTFVEKELNFLNGFTNQFLKNITTISCANNKISNVLSTFVFFSSEFRGLFDDSEKDLDQLKEISEDLKRVREDLQQKEAGISRQLSELLDGKPVSDWTIADENMNRIINKFTIFSHKRTAGEVTGLNVEGAALEEGEITLF</sequence>
<keyword evidence="1" id="KW-0175">Coiled coil</keyword>
<dbReference type="AlphaFoldDB" id="A0AAJ1IBK5"/>
<evidence type="ECO:0008006" key="4">
    <source>
        <dbReference type="Google" id="ProtNLM"/>
    </source>
</evidence>
<evidence type="ECO:0000313" key="3">
    <source>
        <dbReference type="Proteomes" id="UP001221217"/>
    </source>
</evidence>
<dbReference type="Gene3D" id="1.10.287.950">
    <property type="entry name" value="Methyl-accepting chemotaxis protein"/>
    <property type="match status" value="1"/>
</dbReference>
<feature type="coiled-coil region" evidence="1">
    <location>
        <begin position="493"/>
        <end position="523"/>
    </location>
</feature>
<proteinExistence type="predicted"/>
<dbReference type="SUPFAM" id="SSF58104">
    <property type="entry name" value="Methyl-accepting chemotaxis protein (MCP) signaling domain"/>
    <property type="match status" value="1"/>
</dbReference>
<accession>A0AAJ1IBK5</accession>
<reference evidence="2 3" key="1">
    <citation type="submission" date="2022-12" db="EMBL/GenBank/DDBJ databases">
        <title>Metagenome assembled genome from gulf of manar.</title>
        <authorList>
            <person name="Kohli P."/>
            <person name="Pk S."/>
            <person name="Venkata Ramana C."/>
            <person name="Sasikala C."/>
        </authorList>
    </citation>
    <scope>NUCLEOTIDE SEQUENCE [LARGE SCALE GENOMIC DNA]</scope>
    <source>
        <strain evidence="2">JB008</strain>
    </source>
</reference>
<dbReference type="EMBL" id="JAQQAL010000011">
    <property type="protein sequence ID" value="MDC7226237.1"/>
    <property type="molecule type" value="Genomic_DNA"/>
</dbReference>
<organism evidence="2 3">
    <name type="scientific">Candidatus Thalassospirochaeta sargassi</name>
    <dbReference type="NCBI Taxonomy" id="3119039"/>
    <lineage>
        <taxon>Bacteria</taxon>
        <taxon>Pseudomonadati</taxon>
        <taxon>Spirochaetota</taxon>
        <taxon>Spirochaetia</taxon>
        <taxon>Spirochaetales</taxon>
        <taxon>Spirochaetaceae</taxon>
        <taxon>Candidatus Thalassospirochaeta</taxon>
    </lineage>
</organism>